<evidence type="ECO:0000313" key="2">
    <source>
        <dbReference type="EMBL" id="MBK5929244.1"/>
    </source>
</evidence>
<feature type="transmembrane region" description="Helical" evidence="1">
    <location>
        <begin position="99"/>
        <end position="119"/>
    </location>
</feature>
<dbReference type="Pfam" id="PF19661">
    <property type="entry name" value="DUF6164"/>
    <property type="match status" value="1"/>
</dbReference>
<evidence type="ECO:0008006" key="4">
    <source>
        <dbReference type="Google" id="ProtNLM"/>
    </source>
</evidence>
<sequence>MSVLIFRLNGVEDDEAADVRRLLDERGLTYHETSGGFLGFGIAGLWLLDASQKTTARALIDRYQEERSARLVAEYVTRWRAGQAETTLQRAIRQPLRTLFYLAGAAAVLYLVLVPFLTLGNQS</sequence>
<dbReference type="Proteomes" id="UP001296967">
    <property type="component" value="Unassembled WGS sequence"/>
</dbReference>
<protein>
    <recommendedName>
        <fullName evidence="4">DUF2007 domain-containing protein</fullName>
    </recommendedName>
</protein>
<reference evidence="2" key="1">
    <citation type="submission" date="2017-05" db="EMBL/GenBank/DDBJ databases">
        <authorList>
            <person name="Imhoff J.F."/>
            <person name="Rahn T."/>
            <person name="Kuenzel S."/>
            <person name="Neulinger S.C."/>
        </authorList>
    </citation>
    <scope>NUCLEOTIDE SEQUENCE</scope>
    <source>
        <strain evidence="2">DSM 4395</strain>
    </source>
</reference>
<dbReference type="InterPro" id="IPR046162">
    <property type="entry name" value="DUF6164"/>
</dbReference>
<dbReference type="RefSeq" id="WP_201243533.1">
    <property type="nucleotide sequence ID" value="NZ_NHSF01000010.1"/>
</dbReference>
<gene>
    <name evidence="2" type="ORF">CCR82_01515</name>
</gene>
<keyword evidence="1" id="KW-0812">Transmembrane</keyword>
<keyword evidence="1" id="KW-1133">Transmembrane helix</keyword>
<name>A0AAJ0UD10_HALSE</name>
<keyword evidence="3" id="KW-1185">Reference proteome</keyword>
<organism evidence="2 3">
    <name type="scientific">Halochromatium salexigens</name>
    <name type="common">Chromatium salexigens</name>
    <dbReference type="NCBI Taxonomy" id="49447"/>
    <lineage>
        <taxon>Bacteria</taxon>
        <taxon>Pseudomonadati</taxon>
        <taxon>Pseudomonadota</taxon>
        <taxon>Gammaproteobacteria</taxon>
        <taxon>Chromatiales</taxon>
        <taxon>Chromatiaceae</taxon>
        <taxon>Halochromatium</taxon>
    </lineage>
</organism>
<reference evidence="2" key="2">
    <citation type="journal article" date="2020" name="Microorganisms">
        <title>Osmotic Adaptation and Compatible Solute Biosynthesis of Phototrophic Bacteria as Revealed from Genome Analyses.</title>
        <authorList>
            <person name="Imhoff J.F."/>
            <person name="Rahn T."/>
            <person name="Kunzel S."/>
            <person name="Keller A."/>
            <person name="Neulinger S.C."/>
        </authorList>
    </citation>
    <scope>NUCLEOTIDE SEQUENCE</scope>
    <source>
        <strain evidence="2">DSM 4395</strain>
    </source>
</reference>
<evidence type="ECO:0000256" key="1">
    <source>
        <dbReference type="SAM" id="Phobius"/>
    </source>
</evidence>
<evidence type="ECO:0000313" key="3">
    <source>
        <dbReference type="Proteomes" id="UP001296967"/>
    </source>
</evidence>
<comment type="caution">
    <text evidence="2">The sequence shown here is derived from an EMBL/GenBank/DDBJ whole genome shotgun (WGS) entry which is preliminary data.</text>
</comment>
<proteinExistence type="predicted"/>
<dbReference type="EMBL" id="NHSF01000010">
    <property type="protein sequence ID" value="MBK5929244.1"/>
    <property type="molecule type" value="Genomic_DNA"/>
</dbReference>
<dbReference type="AlphaFoldDB" id="A0AAJ0UD10"/>
<accession>A0AAJ0UD10</accession>
<keyword evidence="1" id="KW-0472">Membrane</keyword>